<protein>
    <recommendedName>
        <fullName evidence="5">Protein kinase domain-containing protein</fullName>
    </recommendedName>
</protein>
<dbReference type="SMART" id="SM00220">
    <property type="entry name" value="S_TKc"/>
    <property type="match status" value="1"/>
</dbReference>
<dbReference type="InterPro" id="IPR011009">
    <property type="entry name" value="Kinase-like_dom_sf"/>
</dbReference>
<dbReference type="Proteomes" id="UP001328107">
    <property type="component" value="Unassembled WGS sequence"/>
</dbReference>
<reference evidence="7" key="1">
    <citation type="submission" date="2022-10" db="EMBL/GenBank/DDBJ databases">
        <title>Genome assembly of Pristionchus species.</title>
        <authorList>
            <person name="Yoshida K."/>
            <person name="Sommer R.J."/>
        </authorList>
    </citation>
    <scope>NUCLEOTIDE SEQUENCE [LARGE SCALE GENOMIC DNA]</scope>
    <source>
        <strain evidence="7">RS5460</strain>
    </source>
</reference>
<dbReference type="Pfam" id="PF00069">
    <property type="entry name" value="Pkinase"/>
    <property type="match status" value="1"/>
</dbReference>
<keyword evidence="1" id="KW-0808">Transferase</keyword>
<organism evidence="6 7">
    <name type="scientific">Pristionchus mayeri</name>
    <dbReference type="NCBI Taxonomy" id="1317129"/>
    <lineage>
        <taxon>Eukaryota</taxon>
        <taxon>Metazoa</taxon>
        <taxon>Ecdysozoa</taxon>
        <taxon>Nematoda</taxon>
        <taxon>Chromadorea</taxon>
        <taxon>Rhabditida</taxon>
        <taxon>Rhabditina</taxon>
        <taxon>Diplogasteromorpha</taxon>
        <taxon>Diplogasteroidea</taxon>
        <taxon>Neodiplogasteridae</taxon>
        <taxon>Pristionchus</taxon>
    </lineage>
</organism>
<dbReference type="PANTHER" id="PTHR11042">
    <property type="entry name" value="EUKARYOTIC TRANSLATION INITIATION FACTOR 2-ALPHA KINASE EIF2-ALPHA KINASE -RELATED"/>
    <property type="match status" value="1"/>
</dbReference>
<evidence type="ECO:0000256" key="2">
    <source>
        <dbReference type="ARBA" id="ARBA00022741"/>
    </source>
</evidence>
<evidence type="ECO:0000313" key="7">
    <source>
        <dbReference type="Proteomes" id="UP001328107"/>
    </source>
</evidence>
<dbReference type="GO" id="GO:0004694">
    <property type="term" value="F:eukaryotic translation initiation factor 2alpha kinase activity"/>
    <property type="evidence" value="ECO:0007669"/>
    <property type="project" value="TreeGrafter"/>
</dbReference>
<keyword evidence="3" id="KW-0418">Kinase</keyword>
<dbReference type="CDD" id="cd00180">
    <property type="entry name" value="PKc"/>
    <property type="match status" value="1"/>
</dbReference>
<dbReference type="SUPFAM" id="SSF56112">
    <property type="entry name" value="Protein kinase-like (PK-like)"/>
    <property type="match status" value="1"/>
</dbReference>
<dbReference type="Gene3D" id="1.10.510.10">
    <property type="entry name" value="Transferase(Phosphotransferase) domain 1"/>
    <property type="match status" value="1"/>
</dbReference>
<dbReference type="InterPro" id="IPR050339">
    <property type="entry name" value="CC_SR_Kinase"/>
</dbReference>
<dbReference type="AlphaFoldDB" id="A0AAN4ZBQ5"/>
<evidence type="ECO:0000259" key="5">
    <source>
        <dbReference type="PROSITE" id="PS50011"/>
    </source>
</evidence>
<feature type="non-terminal residue" evidence="6">
    <location>
        <position position="131"/>
    </location>
</feature>
<gene>
    <name evidence="6" type="ORF">PMAYCL1PPCAC_08422</name>
</gene>
<dbReference type="PANTHER" id="PTHR11042:SF91">
    <property type="entry name" value="EUKARYOTIC TRANSLATION INITIATION FACTOR 2-ALPHA KINASE"/>
    <property type="match status" value="1"/>
</dbReference>
<feature type="non-terminal residue" evidence="6">
    <location>
        <position position="1"/>
    </location>
</feature>
<dbReference type="GO" id="GO:0005737">
    <property type="term" value="C:cytoplasm"/>
    <property type="evidence" value="ECO:0007669"/>
    <property type="project" value="TreeGrafter"/>
</dbReference>
<keyword evidence="2" id="KW-0547">Nucleotide-binding</keyword>
<dbReference type="GO" id="GO:0005524">
    <property type="term" value="F:ATP binding"/>
    <property type="evidence" value="ECO:0007669"/>
    <property type="project" value="UniProtKB-KW"/>
</dbReference>
<feature type="domain" description="Protein kinase" evidence="5">
    <location>
        <begin position="1"/>
        <end position="131"/>
    </location>
</feature>
<evidence type="ECO:0000313" key="6">
    <source>
        <dbReference type="EMBL" id="GMR38227.1"/>
    </source>
</evidence>
<dbReference type="GO" id="GO:0005634">
    <property type="term" value="C:nucleus"/>
    <property type="evidence" value="ECO:0007669"/>
    <property type="project" value="TreeGrafter"/>
</dbReference>
<sequence length="131" mass="15034">ISLQKVSNICNFQLCEESLADWLSRNMENRNQDQIRSWFKQIILALQFIHSNNTIHPSNILVASEETVKICDLGIATDCNDGEEMRSDIGTQMYRAPEQNFFYDQMVDIFSAGLILLEMCAMLSEAHKIEV</sequence>
<keyword evidence="7" id="KW-1185">Reference proteome</keyword>
<accession>A0AAN4ZBQ5</accession>
<comment type="caution">
    <text evidence="6">The sequence shown here is derived from an EMBL/GenBank/DDBJ whole genome shotgun (WGS) entry which is preliminary data.</text>
</comment>
<evidence type="ECO:0000256" key="4">
    <source>
        <dbReference type="ARBA" id="ARBA00022840"/>
    </source>
</evidence>
<dbReference type="EMBL" id="BTRK01000002">
    <property type="protein sequence ID" value="GMR38227.1"/>
    <property type="molecule type" value="Genomic_DNA"/>
</dbReference>
<dbReference type="InterPro" id="IPR000719">
    <property type="entry name" value="Prot_kinase_dom"/>
</dbReference>
<name>A0AAN4ZBQ5_9BILA</name>
<proteinExistence type="predicted"/>
<keyword evidence="4" id="KW-0067">ATP-binding</keyword>
<evidence type="ECO:0000256" key="3">
    <source>
        <dbReference type="ARBA" id="ARBA00022777"/>
    </source>
</evidence>
<evidence type="ECO:0000256" key="1">
    <source>
        <dbReference type="ARBA" id="ARBA00022679"/>
    </source>
</evidence>
<dbReference type="PROSITE" id="PS50011">
    <property type="entry name" value="PROTEIN_KINASE_DOM"/>
    <property type="match status" value="1"/>
</dbReference>